<feature type="domain" description="Winged helix-turn helix" evidence="2">
    <location>
        <begin position="94"/>
        <end position="150"/>
    </location>
</feature>
<dbReference type="NCBIfam" id="NF033545">
    <property type="entry name" value="transpos_IS630"/>
    <property type="match status" value="1"/>
</dbReference>
<accession>A0A329WUW7</accession>
<dbReference type="SUPFAM" id="SSF46689">
    <property type="entry name" value="Homeodomain-like"/>
    <property type="match status" value="1"/>
</dbReference>
<dbReference type="AlphaFoldDB" id="A0A329WUW7"/>
<proteinExistence type="predicted"/>
<evidence type="ECO:0000259" key="1">
    <source>
        <dbReference type="Pfam" id="PF13358"/>
    </source>
</evidence>
<dbReference type="PANTHER" id="PTHR46564">
    <property type="entry name" value="TRANSPOSASE"/>
    <property type="match status" value="1"/>
</dbReference>
<dbReference type="GeneID" id="88808297"/>
<dbReference type="EMBL" id="NSCM01000062">
    <property type="protein sequence ID" value="RAX07410.1"/>
    <property type="molecule type" value="Genomic_DNA"/>
</dbReference>
<dbReference type="InterPro" id="IPR038717">
    <property type="entry name" value="Tc1-like_DDE_dom"/>
</dbReference>
<dbReference type="RefSeq" id="WP_112896811.1">
    <property type="nucleotide sequence ID" value="NZ_CAWNYH010000062.1"/>
</dbReference>
<evidence type="ECO:0000313" key="4">
    <source>
        <dbReference type="Proteomes" id="UP000250919"/>
    </source>
</evidence>
<dbReference type="Gene3D" id="3.30.420.10">
    <property type="entry name" value="Ribonuclease H-like superfamily/Ribonuclease H"/>
    <property type="match status" value="1"/>
</dbReference>
<dbReference type="Pfam" id="PF13592">
    <property type="entry name" value="HTH_33"/>
    <property type="match status" value="1"/>
</dbReference>
<dbReference type="InterPro" id="IPR012337">
    <property type="entry name" value="RNaseH-like_sf"/>
</dbReference>
<dbReference type="InterPro" id="IPR009057">
    <property type="entry name" value="Homeodomain-like_sf"/>
</dbReference>
<dbReference type="SUPFAM" id="SSF53098">
    <property type="entry name" value="Ribonuclease H-like"/>
    <property type="match status" value="1"/>
</dbReference>
<evidence type="ECO:0000259" key="2">
    <source>
        <dbReference type="Pfam" id="PF13592"/>
    </source>
</evidence>
<feature type="domain" description="Tc1-like transposase DDE" evidence="1">
    <location>
        <begin position="164"/>
        <end position="307"/>
    </location>
</feature>
<name>A0A329WUW7_9GAMM</name>
<dbReference type="PANTHER" id="PTHR46564:SF1">
    <property type="entry name" value="TRANSPOSASE"/>
    <property type="match status" value="1"/>
</dbReference>
<dbReference type="InterPro" id="IPR047655">
    <property type="entry name" value="Transpos_IS630-like"/>
</dbReference>
<sequence length="341" mass="39800">MKIFITPEQKIKLERLHDTTRDGQVRDRIKAILLASKGWSSVMIAQALRLHQTTVDRHISDYLNQGKLQSDNGGSDSLLSREQTDFLINHLSQHLFHHTHEIVAYVAQLWKITFSIPGMNKWLHRQGFSYKKPGGVPHKFDAEKQRQFIEYNENLKVTAKDEPILFLDAVHPTQGTKLGYGWMRKGKKKTVKTTGSRTRLNILGALNLNAIGRTVFQEYQTINDYNICCFFNEIRKSYPDYHQKIHLIVDGAGYNKAHFVKEWAYVSNIELHYLPPYSPNLNPIERLWKVMNEHVRNNRYFADKHEFRDKVFKFFTTTLPDIADSLMSRINDHFQVLKTAS</sequence>
<dbReference type="Pfam" id="PF13551">
    <property type="entry name" value="HTH_29"/>
    <property type="match status" value="1"/>
</dbReference>
<dbReference type="Pfam" id="PF13358">
    <property type="entry name" value="DDE_3"/>
    <property type="match status" value="1"/>
</dbReference>
<dbReference type="InterPro" id="IPR036397">
    <property type="entry name" value="RNaseH_sf"/>
</dbReference>
<comment type="caution">
    <text evidence="3">The sequence shown here is derived from an EMBL/GenBank/DDBJ whole genome shotgun (WGS) entry which is preliminary data.</text>
</comment>
<dbReference type="Proteomes" id="UP000250919">
    <property type="component" value="Unassembled WGS sequence"/>
</dbReference>
<protein>
    <submittedName>
        <fullName evidence="3">IS630 family transposase</fullName>
    </submittedName>
</protein>
<evidence type="ECO:0000313" key="3">
    <source>
        <dbReference type="EMBL" id="RAX07410.1"/>
    </source>
</evidence>
<reference evidence="3 4" key="1">
    <citation type="journal article" date="2018" name="Int. J. Syst. Evol. Microbiol.">
        <title>Whole-genome-based revisit of Photorhabdus phylogeny: proposal for the elevation of most Photorhabdus subspecies to the species level and description of one novel species Photorhabdus bodei sp. nov., and one novel subspecies Photorhabdus laumondii subsp. clarkei subsp. nov.</title>
        <authorList>
            <person name="Machado R.A.R."/>
            <person name="Wuthrich D."/>
            <person name="Kuhnert P."/>
            <person name="Arce C.C.M."/>
            <person name="Thonen L."/>
            <person name="Ruiz C."/>
            <person name="Zhang X."/>
            <person name="Robert C.A.M."/>
            <person name="Karimi J."/>
            <person name="Kamali S."/>
            <person name="Ma J."/>
            <person name="Bruggmann R."/>
            <person name="Erb M."/>
        </authorList>
    </citation>
    <scope>NUCLEOTIDE SEQUENCE [LARGE SCALE GENOMIC DNA]</scope>
    <source>
        <strain evidence="3 4">LJ24-63</strain>
    </source>
</reference>
<dbReference type="InterPro" id="IPR025959">
    <property type="entry name" value="Winged_HTH_dom"/>
</dbReference>
<organism evidence="3 4">
    <name type="scientific">Photorhabdus bodei</name>
    <dbReference type="NCBI Taxonomy" id="2029681"/>
    <lineage>
        <taxon>Bacteria</taxon>
        <taxon>Pseudomonadati</taxon>
        <taxon>Pseudomonadota</taxon>
        <taxon>Gammaproteobacteria</taxon>
        <taxon>Enterobacterales</taxon>
        <taxon>Morganellaceae</taxon>
        <taxon>Photorhabdus</taxon>
    </lineage>
</organism>
<gene>
    <name evidence="3" type="ORF">CKY02_21065</name>
</gene>
<dbReference type="GO" id="GO:0003676">
    <property type="term" value="F:nucleic acid binding"/>
    <property type="evidence" value="ECO:0007669"/>
    <property type="project" value="InterPro"/>
</dbReference>